<dbReference type="InterPro" id="IPR027843">
    <property type="entry name" value="DUF4440"/>
</dbReference>
<name>A0ABV8U5Y2_9PROT</name>
<keyword evidence="1" id="KW-0732">Signal</keyword>
<sequence>MKSMKHTLVAMLGLVLMMALPAAAQSSPEEVADAFNKAIESADEAAVERLLAPDVMILEGGHAQKSRADYMAGHMKSDMAFIPHMTRTVLDRQVSADGDLAWVVTFSTMKGSFKGKDYDFSSRELLVMKKTDGTWQITLVHWTDK</sequence>
<reference evidence="4" key="1">
    <citation type="journal article" date="2019" name="Int. J. Syst. Evol. Microbiol.">
        <title>The Global Catalogue of Microorganisms (GCM) 10K type strain sequencing project: providing services to taxonomists for standard genome sequencing and annotation.</title>
        <authorList>
            <consortium name="The Broad Institute Genomics Platform"/>
            <consortium name="The Broad Institute Genome Sequencing Center for Infectious Disease"/>
            <person name="Wu L."/>
            <person name="Ma J."/>
        </authorList>
    </citation>
    <scope>NUCLEOTIDE SEQUENCE [LARGE SCALE GENOMIC DNA]</scope>
    <source>
        <strain evidence="4">CGMCC 1.15304</strain>
    </source>
</reference>
<feature type="domain" description="DUF4440" evidence="2">
    <location>
        <begin position="30"/>
        <end position="137"/>
    </location>
</feature>
<evidence type="ECO:0000256" key="1">
    <source>
        <dbReference type="SAM" id="SignalP"/>
    </source>
</evidence>
<evidence type="ECO:0000259" key="2">
    <source>
        <dbReference type="Pfam" id="PF14534"/>
    </source>
</evidence>
<protein>
    <submittedName>
        <fullName evidence="3">YybH family protein</fullName>
    </submittedName>
</protein>
<dbReference type="Pfam" id="PF14534">
    <property type="entry name" value="DUF4440"/>
    <property type="match status" value="1"/>
</dbReference>
<dbReference type="Proteomes" id="UP001595776">
    <property type="component" value="Unassembled WGS sequence"/>
</dbReference>
<organism evidence="3 4">
    <name type="scientific">Kordiimonas lipolytica</name>
    <dbReference type="NCBI Taxonomy" id="1662421"/>
    <lineage>
        <taxon>Bacteria</taxon>
        <taxon>Pseudomonadati</taxon>
        <taxon>Pseudomonadota</taxon>
        <taxon>Alphaproteobacteria</taxon>
        <taxon>Kordiimonadales</taxon>
        <taxon>Kordiimonadaceae</taxon>
        <taxon>Kordiimonas</taxon>
    </lineage>
</organism>
<accession>A0ABV8U5Y2</accession>
<evidence type="ECO:0000313" key="3">
    <source>
        <dbReference type="EMBL" id="MFC4346290.1"/>
    </source>
</evidence>
<feature type="signal peptide" evidence="1">
    <location>
        <begin position="1"/>
        <end position="24"/>
    </location>
</feature>
<proteinExistence type="predicted"/>
<dbReference type="EMBL" id="JBHSCR010000001">
    <property type="protein sequence ID" value="MFC4346290.1"/>
    <property type="molecule type" value="Genomic_DNA"/>
</dbReference>
<evidence type="ECO:0000313" key="4">
    <source>
        <dbReference type="Proteomes" id="UP001595776"/>
    </source>
</evidence>
<keyword evidence="4" id="KW-1185">Reference proteome</keyword>
<feature type="chain" id="PRO_5047185327" evidence="1">
    <location>
        <begin position="25"/>
        <end position="145"/>
    </location>
</feature>
<comment type="caution">
    <text evidence="3">The sequence shown here is derived from an EMBL/GenBank/DDBJ whole genome shotgun (WGS) entry which is preliminary data.</text>
</comment>
<gene>
    <name evidence="3" type="ORF">ACFO5Q_00335</name>
</gene>
<dbReference type="RefSeq" id="WP_068150527.1">
    <property type="nucleotide sequence ID" value="NZ_JBHSCR010000001.1"/>
</dbReference>
<dbReference type="SUPFAM" id="SSF54427">
    <property type="entry name" value="NTF2-like"/>
    <property type="match status" value="1"/>
</dbReference>
<dbReference type="InterPro" id="IPR032710">
    <property type="entry name" value="NTF2-like_dom_sf"/>
</dbReference>
<dbReference type="Gene3D" id="3.10.450.50">
    <property type="match status" value="1"/>
</dbReference>